<dbReference type="ExpressionAtlas" id="M1BGM2">
    <property type="expression patterns" value="baseline"/>
</dbReference>
<dbReference type="InterPro" id="IPR032867">
    <property type="entry name" value="DYW_dom"/>
</dbReference>
<dbReference type="Gene3D" id="1.25.40.10">
    <property type="entry name" value="Tetratricopeptide repeat domain"/>
    <property type="match status" value="7"/>
</dbReference>
<keyword evidence="2" id="KW-0677">Repeat</keyword>
<feature type="repeat" description="PPR" evidence="3">
    <location>
        <begin position="572"/>
        <end position="607"/>
    </location>
</feature>
<dbReference type="GO" id="GO:0009451">
    <property type="term" value="P:RNA modification"/>
    <property type="evidence" value="ECO:0000318"/>
    <property type="project" value="GO_Central"/>
</dbReference>
<evidence type="ECO:0000313" key="6">
    <source>
        <dbReference type="EnsemblPlants" id="PGSC0003DMT400044762"/>
    </source>
</evidence>
<dbReference type="NCBIfam" id="TIGR00756">
    <property type="entry name" value="PPR"/>
    <property type="match status" value="4"/>
</dbReference>
<feature type="repeat" description="PPR" evidence="3">
    <location>
        <begin position="471"/>
        <end position="505"/>
    </location>
</feature>
<dbReference type="GO" id="GO:0003723">
    <property type="term" value="F:RNA binding"/>
    <property type="evidence" value="ECO:0007669"/>
    <property type="project" value="InterPro"/>
</dbReference>
<dbReference type="eggNOG" id="KOG4197">
    <property type="taxonomic scope" value="Eukaryota"/>
</dbReference>
<dbReference type="EnsemblPlants" id="PGSC0003DMT400044762">
    <property type="protein sequence ID" value="PGSC0003DMT400044762"/>
    <property type="gene ID" value="PGSC0003DMG400017374"/>
</dbReference>
<dbReference type="PROSITE" id="PS51375">
    <property type="entry name" value="PPR"/>
    <property type="match status" value="7"/>
</dbReference>
<evidence type="ECO:0000259" key="5">
    <source>
        <dbReference type="Pfam" id="PF14432"/>
    </source>
</evidence>
<dbReference type="InterPro" id="IPR046849">
    <property type="entry name" value="E2_motif"/>
</dbReference>
<organism evidence="6 7">
    <name type="scientific">Solanum tuberosum</name>
    <name type="common">Potato</name>
    <dbReference type="NCBI Taxonomy" id="4113"/>
    <lineage>
        <taxon>Eukaryota</taxon>
        <taxon>Viridiplantae</taxon>
        <taxon>Streptophyta</taxon>
        <taxon>Embryophyta</taxon>
        <taxon>Tracheophyta</taxon>
        <taxon>Spermatophyta</taxon>
        <taxon>Magnoliopsida</taxon>
        <taxon>eudicotyledons</taxon>
        <taxon>Gunneridae</taxon>
        <taxon>Pentapetalae</taxon>
        <taxon>asterids</taxon>
        <taxon>lamiids</taxon>
        <taxon>Solanales</taxon>
        <taxon>Solanaceae</taxon>
        <taxon>Solanoideae</taxon>
        <taxon>Solaneae</taxon>
        <taxon>Solanum</taxon>
    </lineage>
</organism>
<feature type="repeat" description="PPR" evidence="3">
    <location>
        <begin position="675"/>
        <end position="709"/>
    </location>
</feature>
<dbReference type="GO" id="GO:0008270">
    <property type="term" value="F:zinc ion binding"/>
    <property type="evidence" value="ECO:0007669"/>
    <property type="project" value="InterPro"/>
</dbReference>
<dbReference type="Proteomes" id="UP000011115">
    <property type="component" value="Unassembled WGS sequence"/>
</dbReference>
<keyword evidence="7" id="KW-1185">Reference proteome</keyword>
<reference evidence="6" key="2">
    <citation type="submission" date="2015-06" db="UniProtKB">
        <authorList>
            <consortium name="EnsemblPlants"/>
        </authorList>
    </citation>
    <scope>IDENTIFICATION</scope>
    <source>
        <strain evidence="6">DM1-3 516 R44</strain>
    </source>
</reference>
<dbReference type="FunFam" id="1.25.40.10:FF:000425">
    <property type="entry name" value="Pentatricopeptide repeat-containing protein At3g26540"/>
    <property type="match status" value="1"/>
</dbReference>
<evidence type="ECO:0000256" key="4">
    <source>
        <dbReference type="SAM" id="MobiDB-lite"/>
    </source>
</evidence>
<feature type="domain" description="DYW" evidence="5">
    <location>
        <begin position="993"/>
        <end position="1054"/>
    </location>
</feature>
<proteinExistence type="inferred from homology"/>
<dbReference type="AlphaFoldDB" id="M1BGM2"/>
<feature type="repeat" description="PPR" evidence="3">
    <location>
        <begin position="335"/>
        <end position="369"/>
    </location>
</feature>
<dbReference type="InterPro" id="IPR002885">
    <property type="entry name" value="PPR_rpt"/>
</dbReference>
<evidence type="ECO:0000256" key="2">
    <source>
        <dbReference type="ARBA" id="ARBA00022737"/>
    </source>
</evidence>
<protein>
    <submittedName>
        <fullName evidence="6">Pentatricopeptide repeat-containing protein</fullName>
    </submittedName>
</protein>
<dbReference type="Pfam" id="PF20431">
    <property type="entry name" value="E_motif"/>
    <property type="match status" value="1"/>
</dbReference>
<dbReference type="Pfam" id="PF13041">
    <property type="entry name" value="PPR_2"/>
    <property type="match status" value="3"/>
</dbReference>
<evidence type="ECO:0000256" key="1">
    <source>
        <dbReference type="ARBA" id="ARBA00006643"/>
    </source>
</evidence>
<dbReference type="Pfam" id="PF01535">
    <property type="entry name" value="PPR"/>
    <property type="match status" value="6"/>
</dbReference>
<evidence type="ECO:0000313" key="7">
    <source>
        <dbReference type="Proteomes" id="UP000011115"/>
    </source>
</evidence>
<dbReference type="Pfam" id="PF20430">
    <property type="entry name" value="Eplus_motif"/>
    <property type="match status" value="1"/>
</dbReference>
<reference evidence="7" key="1">
    <citation type="journal article" date="2011" name="Nature">
        <title>Genome sequence and analysis of the tuber crop potato.</title>
        <authorList>
            <consortium name="The Potato Genome Sequencing Consortium"/>
        </authorList>
    </citation>
    <scope>NUCLEOTIDE SEQUENCE [LARGE SCALE GENOMIC DNA]</scope>
    <source>
        <strain evidence="7">cv. DM1-3 516 R44</strain>
    </source>
</reference>
<feature type="repeat" description="PPR" evidence="3">
    <location>
        <begin position="125"/>
        <end position="155"/>
    </location>
</feature>
<dbReference type="FunFam" id="1.25.40.10:FF:000366">
    <property type="entry name" value="Pentatricopeptide (PPR) repeat-containing protein"/>
    <property type="match status" value="1"/>
</dbReference>
<feature type="region of interest" description="Disordered" evidence="4">
    <location>
        <begin position="1124"/>
        <end position="1144"/>
    </location>
</feature>
<dbReference type="Pfam" id="PF14432">
    <property type="entry name" value="DYW_deaminase"/>
    <property type="match status" value="1"/>
</dbReference>
<feature type="repeat" description="PPR" evidence="3">
    <location>
        <begin position="156"/>
        <end position="190"/>
    </location>
</feature>
<dbReference type="PANTHER" id="PTHR47926:SF390">
    <property type="entry name" value="TETRATRICOPEPTIDE REPEAT-LIKE SUPERFAMILY PROTEIN"/>
    <property type="match status" value="1"/>
</dbReference>
<accession>M1BGM2</accession>
<gene>
    <name evidence="6" type="primary">LOC102595258</name>
</gene>
<dbReference type="InterPro" id="IPR046848">
    <property type="entry name" value="E_motif"/>
</dbReference>
<dbReference type="FunCoup" id="M1BGM2">
    <property type="interactions" value="38"/>
</dbReference>
<name>M1BGM2_SOLTU</name>
<dbReference type="OMA" id="MSECWEI"/>
<dbReference type="PANTHER" id="PTHR47926">
    <property type="entry name" value="PENTATRICOPEPTIDE REPEAT-CONTAINING PROTEIN"/>
    <property type="match status" value="1"/>
</dbReference>
<dbReference type="InterPro" id="IPR046960">
    <property type="entry name" value="PPR_At4g14850-like_plant"/>
</dbReference>
<dbReference type="FunFam" id="1.25.40.10:FF:000031">
    <property type="entry name" value="Pentatricopeptide repeat-containing protein mitochondrial"/>
    <property type="match status" value="1"/>
</dbReference>
<dbReference type="Gramene" id="PGSC0003DMT400044762">
    <property type="protein sequence ID" value="PGSC0003DMT400044762"/>
    <property type="gene ID" value="PGSC0003DMG400017374"/>
</dbReference>
<dbReference type="InParanoid" id="M1BGM2"/>
<evidence type="ECO:0000256" key="3">
    <source>
        <dbReference type="PROSITE-ProRule" id="PRU00708"/>
    </source>
</evidence>
<dbReference type="FunFam" id="1.25.40.10:FF:000343">
    <property type="entry name" value="Pentatricopeptide repeat-containing protein At3g58590"/>
    <property type="match status" value="1"/>
</dbReference>
<comment type="similarity">
    <text evidence="1">Belongs to the PPR family. PCMP-H subfamily.</text>
</comment>
<dbReference type="PaxDb" id="4113-PGSC0003DMT400044762"/>
<feature type="repeat" description="PPR" evidence="3">
    <location>
        <begin position="776"/>
        <end position="810"/>
    </location>
</feature>
<dbReference type="InterPro" id="IPR011990">
    <property type="entry name" value="TPR-like_helical_dom_sf"/>
</dbReference>
<sequence length="1144" mass="126905">MAAMIQTRNKLLNHNPNPTFGFTTVAASILHSFSNHSVFPSIARTNNISFPPTQEPVFQFKDSTYLLNSNTKHLGAAVLPEKSVYSVPIVSDKCEFLVQKYLLSFSENDAQRLHLDIIKYGVVKDLYLCNTLINLYVKNADLISAHDVFDEMPNRNLVTWACLITGYSQNGMPDEACGVFQEMVSSGFIPNHYACGSALRSCQGLGACGLRLGMQIHGLLLKTGHASNEVVSNVLISMYGSCAGNGDYAWRVFEEIENKNSVSCNSIISVYSQRDTVSAFELFSFMQKEDLGFNFKPTEFTFGSLITTAANHINCGLLLLEQLLANIEKSGLLEDLYVGSALLSGFGRFGSLDTALKVFKQMGARNAVSLNGLMVGLVRLGQGEDAAKVFMEIRDLVKINPDSFVVLFSAFSEFSLLEEGEIRGRELHAYVIRTGLCNSKAAIGNALINMYSKFGEIQIAHSVFHLMVNKDSVSWNSMISALDQNDCFEDAISTFQSMRRIGLMVSNYSLISALSSCGSLNWIRLGEQLHSEGIKLGLDFDVSVSNTLLALYADTGCVAECKKLFTLMPEHDLVSWNTIIGALGDSETSISEAIEYFIQMMCAGWSPNNVTFINVLSAISSLSLLGLVRQIHALVLKYSAMDANSIENTFLACYGKCGEMDDCENIFSEMSDRKDDVSWNLMISGYLHNEVLPKAMDLVWHMLHKGQKLDGFTFASVLSACASISTLEHGMEVHACAIRACLESDIVVGSALVDMYAKCGRIDYASRFFDLMPVRNIYSWNSMISGYARHGNGHKALELFTKMKMDGQTPDHVTFVGVLSACSHVGFVGQGMDYFDSMSNQYGLTPRIEHFSCMVDILGRAGQMNKLEDFINKMPLKPNALIWRTVLGACGRASSRKTDLGRKAAHMLLELEPHNAVNYVLLANMYASGGKWEDVAEARRAMREATVRKEAGCSWVSMRDGVHVFVAGDQSHPDKHAIYEKLKELHKRIRDAGYVPQIKYALYDLELENKEELLSYHSERLAVAFVLTRISDKPIRIMKNLRVCGDCHSAFRLHRSCKVQFLISKELILQVSGSWEGLSCMLAEYTPMLAKLVGDHDDDFSIPLSKNLKKGPFFLEQIDEEDNNNLNSKSQVPNTRASHSSSVI</sequence>
<dbReference type="FunFam" id="1.25.40.10:FF:000381">
    <property type="entry name" value="Pentatricopeptide repeat-containing protein"/>
    <property type="match status" value="2"/>
</dbReference>